<dbReference type="Gene3D" id="3.40.50.300">
    <property type="entry name" value="P-loop containing nucleotide triphosphate hydrolases"/>
    <property type="match status" value="1"/>
</dbReference>
<evidence type="ECO:0000313" key="5">
    <source>
        <dbReference type="EMBL" id="SVA05064.1"/>
    </source>
</evidence>
<dbReference type="Pfam" id="PF01926">
    <property type="entry name" value="MMR_HSR1"/>
    <property type="match status" value="1"/>
</dbReference>
<dbReference type="InterPro" id="IPR012676">
    <property type="entry name" value="TGS-like"/>
</dbReference>
<dbReference type="GO" id="GO:0005525">
    <property type="term" value="F:GTP binding"/>
    <property type="evidence" value="ECO:0007669"/>
    <property type="project" value="UniProtKB-KW"/>
</dbReference>
<dbReference type="PROSITE" id="PS51880">
    <property type="entry name" value="TGS"/>
    <property type="match status" value="1"/>
</dbReference>
<dbReference type="SUPFAM" id="SSF81271">
    <property type="entry name" value="TGS-like"/>
    <property type="match status" value="1"/>
</dbReference>
<evidence type="ECO:0000259" key="4">
    <source>
        <dbReference type="PROSITE" id="PS51880"/>
    </source>
</evidence>
<dbReference type="EMBL" id="UINC01003295">
    <property type="protein sequence ID" value="SVA05064.1"/>
    <property type="molecule type" value="Genomic_DNA"/>
</dbReference>
<organism evidence="5">
    <name type="scientific">marine metagenome</name>
    <dbReference type="NCBI Taxonomy" id="408172"/>
    <lineage>
        <taxon>unclassified sequences</taxon>
        <taxon>metagenomes</taxon>
        <taxon>ecological metagenomes</taxon>
    </lineage>
</organism>
<dbReference type="PANTHER" id="PTHR43127">
    <property type="entry name" value="DEVELOPMENTALLY-REGULATED GTP-BINDING PROTEIN 2"/>
    <property type="match status" value="1"/>
</dbReference>
<dbReference type="FunFam" id="3.10.20.30:FF:000003">
    <property type="entry name" value="Developmentally-regulated GTP-binding protein 1"/>
    <property type="match status" value="1"/>
</dbReference>
<name>A0A381SNQ7_9ZZZZ</name>
<keyword evidence="1" id="KW-0547">Nucleotide-binding</keyword>
<dbReference type="InterPro" id="IPR005225">
    <property type="entry name" value="Small_GTP-bd"/>
</dbReference>
<dbReference type="AlphaFoldDB" id="A0A381SNQ7"/>
<dbReference type="InterPro" id="IPR004095">
    <property type="entry name" value="TGS"/>
</dbReference>
<dbReference type="NCBIfam" id="TIGR00231">
    <property type="entry name" value="small_GTP"/>
    <property type="match status" value="1"/>
</dbReference>
<dbReference type="InterPro" id="IPR031662">
    <property type="entry name" value="GTP-binding_2"/>
</dbReference>
<dbReference type="Pfam" id="PF16897">
    <property type="entry name" value="MMR_HSR1_Xtn"/>
    <property type="match status" value="1"/>
</dbReference>
<feature type="domain" description="OBG-type G" evidence="3">
    <location>
        <begin position="91"/>
        <end position="314"/>
    </location>
</feature>
<protein>
    <recommendedName>
        <fullName evidence="6">OBG-type G domain-containing protein</fullName>
    </recommendedName>
</protein>
<dbReference type="InterPro" id="IPR006073">
    <property type="entry name" value="GTP-bd"/>
</dbReference>
<sequence length="391" mass="42417">MTSPSHGEGRQFESGRAHQRLHNISFLPRNVSLTDRIAEIEEEISSTKYNKVTQHHIGKLKAKLAQMREQVVTQSSGPKGSGYGVRKAGDATVAIVGLPSVGKSTLLNSVTGAESETAAYAFTTLDVIPGVLQHRQARIQLLDLPGLIAGAARGAGRGREVLSVIRAADLILHLVDAAEPAPQVILQELEDAGLRLDQRRPNGAIAQTGRGGIEVISTVAQELEEEAIKAVVREYGVVNAQIVLREQFNLDLLVDLLAKTRVYPPSLTVLTKIDLASETQLAQARKLCPGAIEIAPPTGQGLETLRDAIYGRLDFISVFMKPQGQPADLEEPLVVRRGTSVAEICQALHRDFRRKFRYALVWGDSAKFPGQTVGLAHVLADRDLVSIITHR</sequence>
<evidence type="ECO:0000256" key="2">
    <source>
        <dbReference type="ARBA" id="ARBA00023134"/>
    </source>
</evidence>
<dbReference type="GO" id="GO:0003924">
    <property type="term" value="F:GTPase activity"/>
    <property type="evidence" value="ECO:0007669"/>
    <property type="project" value="InterPro"/>
</dbReference>
<keyword evidence="2" id="KW-0342">GTP-binding</keyword>
<evidence type="ECO:0000259" key="3">
    <source>
        <dbReference type="PROSITE" id="PS51710"/>
    </source>
</evidence>
<dbReference type="Gene3D" id="3.10.20.30">
    <property type="match status" value="1"/>
</dbReference>
<dbReference type="CDD" id="cd01666">
    <property type="entry name" value="TGS_DRG"/>
    <property type="match status" value="1"/>
</dbReference>
<accession>A0A381SNQ7</accession>
<dbReference type="InterPro" id="IPR045001">
    <property type="entry name" value="DRG"/>
</dbReference>
<dbReference type="PRINTS" id="PR00326">
    <property type="entry name" value="GTP1OBG"/>
</dbReference>
<evidence type="ECO:0008006" key="6">
    <source>
        <dbReference type="Google" id="ProtNLM"/>
    </source>
</evidence>
<dbReference type="InterPro" id="IPR031167">
    <property type="entry name" value="G_OBG"/>
</dbReference>
<evidence type="ECO:0000256" key="1">
    <source>
        <dbReference type="ARBA" id="ARBA00022741"/>
    </source>
</evidence>
<dbReference type="SUPFAM" id="SSF52540">
    <property type="entry name" value="P-loop containing nucleoside triphosphate hydrolases"/>
    <property type="match status" value="1"/>
</dbReference>
<dbReference type="PROSITE" id="PS51710">
    <property type="entry name" value="G_OBG"/>
    <property type="match status" value="1"/>
</dbReference>
<dbReference type="Pfam" id="PF02824">
    <property type="entry name" value="TGS"/>
    <property type="match status" value="1"/>
</dbReference>
<dbReference type="InterPro" id="IPR012675">
    <property type="entry name" value="Beta-grasp_dom_sf"/>
</dbReference>
<proteinExistence type="predicted"/>
<dbReference type="InterPro" id="IPR027417">
    <property type="entry name" value="P-loop_NTPase"/>
</dbReference>
<feature type="domain" description="TGS" evidence="4">
    <location>
        <begin position="314"/>
        <end position="389"/>
    </location>
</feature>
<reference evidence="5" key="1">
    <citation type="submission" date="2018-05" db="EMBL/GenBank/DDBJ databases">
        <authorList>
            <person name="Lanie J.A."/>
            <person name="Ng W.-L."/>
            <person name="Kazmierczak K.M."/>
            <person name="Andrzejewski T.M."/>
            <person name="Davidsen T.M."/>
            <person name="Wayne K.J."/>
            <person name="Tettelin H."/>
            <person name="Glass J.I."/>
            <person name="Rusch D."/>
            <person name="Podicherti R."/>
            <person name="Tsui H.-C.T."/>
            <person name="Winkler M.E."/>
        </authorList>
    </citation>
    <scope>NUCLEOTIDE SEQUENCE</scope>
</reference>
<gene>
    <name evidence="5" type="ORF">METZ01_LOCUS57918</name>
</gene>